<keyword evidence="5 9" id="KW-0479">Metal-binding</keyword>
<dbReference type="Proteomes" id="UP001437256">
    <property type="component" value="Unassembled WGS sequence"/>
</dbReference>
<evidence type="ECO:0000256" key="8">
    <source>
        <dbReference type="ARBA" id="ARBA00023033"/>
    </source>
</evidence>
<dbReference type="PRINTS" id="PR00385">
    <property type="entry name" value="P450"/>
</dbReference>
<keyword evidence="10" id="KW-0732">Signal</keyword>
<organism evidence="11 12">
    <name type="scientific">Marasmius tenuissimus</name>
    <dbReference type="NCBI Taxonomy" id="585030"/>
    <lineage>
        <taxon>Eukaryota</taxon>
        <taxon>Fungi</taxon>
        <taxon>Dikarya</taxon>
        <taxon>Basidiomycota</taxon>
        <taxon>Agaricomycotina</taxon>
        <taxon>Agaricomycetes</taxon>
        <taxon>Agaricomycetidae</taxon>
        <taxon>Agaricales</taxon>
        <taxon>Marasmiineae</taxon>
        <taxon>Marasmiaceae</taxon>
        <taxon>Marasmius</taxon>
    </lineage>
</organism>
<dbReference type="InterPro" id="IPR001128">
    <property type="entry name" value="Cyt_P450"/>
</dbReference>
<evidence type="ECO:0000256" key="1">
    <source>
        <dbReference type="ARBA" id="ARBA00001971"/>
    </source>
</evidence>
<dbReference type="InterPro" id="IPR036396">
    <property type="entry name" value="Cyt_P450_sf"/>
</dbReference>
<proteinExistence type="inferred from homology"/>
<evidence type="ECO:0000256" key="9">
    <source>
        <dbReference type="RuleBase" id="RU000461"/>
    </source>
</evidence>
<dbReference type="Pfam" id="PF00067">
    <property type="entry name" value="p450"/>
    <property type="match status" value="1"/>
</dbReference>
<keyword evidence="8 9" id="KW-0503">Monooxygenase</keyword>
<comment type="pathway">
    <text evidence="2">Secondary metabolite biosynthesis.</text>
</comment>
<evidence type="ECO:0000256" key="10">
    <source>
        <dbReference type="SAM" id="SignalP"/>
    </source>
</evidence>
<keyword evidence="7 9" id="KW-0408">Iron</keyword>
<dbReference type="Gene3D" id="1.10.630.10">
    <property type="entry name" value="Cytochrome P450"/>
    <property type="match status" value="1"/>
</dbReference>
<reference evidence="11 12" key="1">
    <citation type="submission" date="2024-05" db="EMBL/GenBank/DDBJ databases">
        <title>A draft genome resource for the thread blight pathogen Marasmius tenuissimus strain MS-2.</title>
        <authorList>
            <person name="Yulfo-Soto G.E."/>
            <person name="Baruah I.K."/>
            <person name="Amoako-Attah I."/>
            <person name="Bukari Y."/>
            <person name="Meinhardt L.W."/>
            <person name="Bailey B.A."/>
            <person name="Cohen S.P."/>
        </authorList>
    </citation>
    <scope>NUCLEOTIDE SEQUENCE [LARGE SCALE GENOMIC DNA]</scope>
    <source>
        <strain evidence="11 12">MS-2</strain>
    </source>
</reference>
<evidence type="ECO:0000256" key="3">
    <source>
        <dbReference type="ARBA" id="ARBA00010617"/>
    </source>
</evidence>
<sequence length="511" mass="57233">MYSPLHISLIAAIAFLVIRQIDRARRRQASLPPGPKGLPILGNIRDIAKRRDHLWITYSNWAQRFGDVFHLNVFGDHTIVLNSLEAITELLEKRSQNYSDRPGKLYMPMLVGLIGGGWQIAFMRYSDSWRLHRKTFHQSFQVANLPGYYDIQRDAVTDLVGKLTTAPEAFFDHINYFAGSIVLKVIYGYTLKTENDPYLEMMYRAVEGIVPAMNHGSFWVDYLPVLKYVPAWVPGASFKIKAQEWYSNNKDLKEIPWGWVKQGEAAGLAESSFCTQTAERLGITLGEGSEMEDMLKNCAFSAYTAGAETSVSALLTFILAMTLHPEVQTRAQKEIESVVGRGAVPDFGDKDALPYVNAIIAEVLRWHTVTPLSLPHRAVNDDVYAGYHIPAGATVIGNVWAIMHDENVYGPDVANFNPDRFMRGDEKNPPHPEQFAFGFGRRVCPGKNFAMNSLYLAISNILASYTIAKPLDESGNEFDPKLDFTDNGTSIPEPFKCRFIPRSPAKGTVVA</sequence>
<keyword evidence="12" id="KW-1185">Reference proteome</keyword>
<dbReference type="PROSITE" id="PS00086">
    <property type="entry name" value="CYTOCHROME_P450"/>
    <property type="match status" value="1"/>
</dbReference>
<comment type="caution">
    <text evidence="11">The sequence shown here is derived from an EMBL/GenBank/DDBJ whole genome shotgun (WGS) entry which is preliminary data.</text>
</comment>
<evidence type="ECO:0000313" key="11">
    <source>
        <dbReference type="EMBL" id="KAL0068468.1"/>
    </source>
</evidence>
<dbReference type="EMBL" id="JBBXMP010000018">
    <property type="protein sequence ID" value="KAL0068468.1"/>
    <property type="molecule type" value="Genomic_DNA"/>
</dbReference>
<evidence type="ECO:0000256" key="6">
    <source>
        <dbReference type="ARBA" id="ARBA00023002"/>
    </source>
</evidence>
<gene>
    <name evidence="11" type="ORF">AAF712_004546</name>
</gene>
<dbReference type="InterPro" id="IPR002401">
    <property type="entry name" value="Cyt_P450_E_grp-I"/>
</dbReference>
<name>A0ABR3A4E6_9AGAR</name>
<protein>
    <recommendedName>
        <fullName evidence="13">Cytochrome P450</fullName>
    </recommendedName>
</protein>
<evidence type="ECO:0008006" key="13">
    <source>
        <dbReference type="Google" id="ProtNLM"/>
    </source>
</evidence>
<evidence type="ECO:0000256" key="2">
    <source>
        <dbReference type="ARBA" id="ARBA00005179"/>
    </source>
</evidence>
<accession>A0ABR3A4E6</accession>
<feature type="chain" id="PRO_5046302546" description="Cytochrome P450" evidence="10">
    <location>
        <begin position="25"/>
        <end position="511"/>
    </location>
</feature>
<dbReference type="PANTHER" id="PTHR46300">
    <property type="entry name" value="P450, PUTATIVE (EUROFUNG)-RELATED-RELATED"/>
    <property type="match status" value="1"/>
</dbReference>
<comment type="similarity">
    <text evidence="3 9">Belongs to the cytochrome P450 family.</text>
</comment>
<comment type="cofactor">
    <cofactor evidence="1">
        <name>heme</name>
        <dbReference type="ChEBI" id="CHEBI:30413"/>
    </cofactor>
</comment>
<evidence type="ECO:0000256" key="5">
    <source>
        <dbReference type="ARBA" id="ARBA00022723"/>
    </source>
</evidence>
<feature type="signal peptide" evidence="10">
    <location>
        <begin position="1"/>
        <end position="24"/>
    </location>
</feature>
<keyword evidence="6 9" id="KW-0560">Oxidoreductase</keyword>
<dbReference type="InterPro" id="IPR017972">
    <property type="entry name" value="Cyt_P450_CS"/>
</dbReference>
<dbReference type="SUPFAM" id="SSF48264">
    <property type="entry name" value="Cytochrome P450"/>
    <property type="match status" value="1"/>
</dbReference>
<evidence type="ECO:0000256" key="7">
    <source>
        <dbReference type="ARBA" id="ARBA00023004"/>
    </source>
</evidence>
<dbReference type="InterPro" id="IPR050364">
    <property type="entry name" value="Cytochrome_P450_fung"/>
</dbReference>
<evidence type="ECO:0000313" key="12">
    <source>
        <dbReference type="Proteomes" id="UP001437256"/>
    </source>
</evidence>
<dbReference type="CDD" id="cd11065">
    <property type="entry name" value="CYP64-like"/>
    <property type="match status" value="1"/>
</dbReference>
<keyword evidence="4 9" id="KW-0349">Heme</keyword>
<evidence type="ECO:0000256" key="4">
    <source>
        <dbReference type="ARBA" id="ARBA00022617"/>
    </source>
</evidence>
<dbReference type="PANTHER" id="PTHR46300:SF7">
    <property type="entry name" value="P450, PUTATIVE (EUROFUNG)-RELATED"/>
    <property type="match status" value="1"/>
</dbReference>
<dbReference type="PRINTS" id="PR00463">
    <property type="entry name" value="EP450I"/>
</dbReference>